<evidence type="ECO:0000313" key="3">
    <source>
        <dbReference type="Proteomes" id="UP000018426"/>
    </source>
</evidence>
<dbReference type="InterPro" id="IPR027417">
    <property type="entry name" value="P-loop_NTPase"/>
</dbReference>
<accession>N8RJ97</accession>
<dbReference type="Gene3D" id="3.40.50.300">
    <property type="entry name" value="P-loop containing nucleotide triphosphate hydrolases"/>
    <property type="match status" value="1"/>
</dbReference>
<dbReference type="SUPFAM" id="SSF52540">
    <property type="entry name" value="P-loop containing nucleoside triphosphate hydrolases"/>
    <property type="match status" value="1"/>
</dbReference>
<organism evidence="2 3">
    <name type="scientific">Acinetobacter parvus NIPH 1103</name>
    <dbReference type="NCBI Taxonomy" id="1217671"/>
    <lineage>
        <taxon>Bacteria</taxon>
        <taxon>Pseudomonadati</taxon>
        <taxon>Pseudomonadota</taxon>
        <taxon>Gammaproteobacteria</taxon>
        <taxon>Moraxellales</taxon>
        <taxon>Moraxellaceae</taxon>
        <taxon>Acinetobacter</taxon>
    </lineage>
</organism>
<sequence>MNNNEDIKKSVALLKADFSNEAETRRKIIDQILERILGWNVLDISYEEKVQEDGANKYADYIIKNANSSMLIEAKRISINFQLPKNTLSKLNSTLVKDEIGEAIIQARDYCRKKGIPFAIVTNGDQWIIFPASRIDGVSFSESSAIIFHSIDDVLDKRFDYFYKLLSKEGFIDENLKIELIGRSEDQIEIRRLNKIFSGTTNQTNPVFPLIDREVTVAFSDSLINDNPELLEKCYVSTNDRQKFDQKIQMHLQKKESLFSKSLRPMRSKESSGFKEKIKTSTNLNRPLAILILGSVGSGKTTFIEYTHKISAKEFFNENLPNPPQWIKIDFRNFSQNQIPLDFIYNNIFQTITETENHILNSYEKVISKAYQQEIDSLKKGPLFLIAKSPEKLQEKISEKIYADYENKVSYIDKILKYYTQISPVFVVIDNVDQFESDTIQSDIFSDSIAFAGKLNINLIIAMRESTYVNHRSSPTFDAFDFDPILIEPPPIPSVISKRFNLTEQLLERKKGTFKAINGANFEVNNLADFIRLTKSSVLGTEIGNRIDVLSNHDVRLALRMTREFLSNGYTDPGKAINFYQSGKEYRLPVHEAFRSILLGNRSVYDENYSVIGNPLDSKLNQNNSELLRLFILAALVKQHSTTGSEFITATDIAYNLTQIGFKEEITLSVLTSLCSLRFIHTRSHKNADMTSSFYPSRLGGHVIKILLGDLTFIENILMDTFISNKEIWDNMKRLSTVIASERDIIHKLELRIERAKCFYNYMENLYEPLLVEANHRKLDPIWLTHPLREQKETFYSNCEYAMQSAIRNYAKK</sequence>
<dbReference type="AlphaFoldDB" id="N8RJ97"/>
<proteinExistence type="predicted"/>
<reference evidence="2 3" key="1">
    <citation type="submission" date="2013-02" db="EMBL/GenBank/DDBJ databases">
        <title>The Genome Sequence of Acinetobacter parvus NIPH 1103.</title>
        <authorList>
            <consortium name="The Broad Institute Genome Sequencing Platform"/>
            <consortium name="The Broad Institute Genome Sequencing Center for Infectious Disease"/>
            <person name="Cerqueira G."/>
            <person name="Feldgarden M."/>
            <person name="Courvalin P."/>
            <person name="Perichon B."/>
            <person name="Grillot-Courvalin C."/>
            <person name="Clermont D."/>
            <person name="Rocha E."/>
            <person name="Yoon E.-J."/>
            <person name="Nemec A."/>
            <person name="Walker B."/>
            <person name="Young S.K."/>
            <person name="Zeng Q."/>
            <person name="Gargeya S."/>
            <person name="Fitzgerald M."/>
            <person name="Haas B."/>
            <person name="Abouelleil A."/>
            <person name="Alvarado L."/>
            <person name="Arachchi H.M."/>
            <person name="Berlin A.M."/>
            <person name="Chapman S.B."/>
            <person name="Dewar J."/>
            <person name="Goldberg J."/>
            <person name="Griggs A."/>
            <person name="Gujja S."/>
            <person name="Hansen M."/>
            <person name="Howarth C."/>
            <person name="Imamovic A."/>
            <person name="Larimer J."/>
            <person name="McCowan C."/>
            <person name="Murphy C."/>
            <person name="Neiman D."/>
            <person name="Pearson M."/>
            <person name="Priest M."/>
            <person name="Roberts A."/>
            <person name="Saif S."/>
            <person name="Shea T."/>
            <person name="Sisk P."/>
            <person name="Sykes S."/>
            <person name="Wortman J."/>
            <person name="Nusbaum C."/>
            <person name="Birren B."/>
        </authorList>
    </citation>
    <scope>NUCLEOTIDE SEQUENCE [LARGE SCALE GENOMIC DNA]</scope>
    <source>
        <strain evidence="2 3">NIPH 1103</strain>
    </source>
</reference>
<dbReference type="InterPro" id="IPR011646">
    <property type="entry name" value="KAP_P-loop"/>
</dbReference>
<name>N8RJ97_9GAMM</name>
<feature type="domain" description="KAP NTPase" evidence="1">
    <location>
        <begin position="269"/>
        <end position="441"/>
    </location>
</feature>
<protein>
    <recommendedName>
        <fullName evidence="1">KAP NTPase domain-containing protein</fullName>
    </recommendedName>
</protein>
<evidence type="ECO:0000259" key="1">
    <source>
        <dbReference type="Pfam" id="PF07693"/>
    </source>
</evidence>
<gene>
    <name evidence="2" type="ORF">F989_01431</name>
</gene>
<dbReference type="Proteomes" id="UP000018426">
    <property type="component" value="Unassembled WGS sequence"/>
</dbReference>
<comment type="caution">
    <text evidence="2">The sequence shown here is derived from an EMBL/GenBank/DDBJ whole genome shotgun (WGS) entry which is preliminary data.</text>
</comment>
<dbReference type="EMBL" id="APOL01000024">
    <property type="protein sequence ID" value="ENU33584.1"/>
    <property type="molecule type" value="Genomic_DNA"/>
</dbReference>
<dbReference type="RefSeq" id="WP_004678672.1">
    <property type="nucleotide sequence ID" value="NZ_KB849226.1"/>
</dbReference>
<dbReference type="PATRIC" id="fig|1217671.3.peg.1422"/>
<dbReference type="Pfam" id="PF07693">
    <property type="entry name" value="KAP_NTPase"/>
    <property type="match status" value="1"/>
</dbReference>
<evidence type="ECO:0000313" key="2">
    <source>
        <dbReference type="EMBL" id="ENU33584.1"/>
    </source>
</evidence>
<dbReference type="HOGENOM" id="CLU_011927_1_0_6"/>